<dbReference type="InterPro" id="IPR005467">
    <property type="entry name" value="His_kinase_dom"/>
</dbReference>
<evidence type="ECO:0000256" key="4">
    <source>
        <dbReference type="ARBA" id="ARBA00022475"/>
    </source>
</evidence>
<accession>C4GD21</accession>
<evidence type="ECO:0000313" key="17">
    <source>
        <dbReference type="EMBL" id="EEP27871.1"/>
    </source>
</evidence>
<dbReference type="Gene3D" id="1.10.287.130">
    <property type="match status" value="1"/>
</dbReference>
<evidence type="ECO:0000256" key="13">
    <source>
        <dbReference type="ARBA" id="ARBA00023136"/>
    </source>
</evidence>
<dbReference type="SUPFAM" id="SSF47384">
    <property type="entry name" value="Homodimeric domain of signal transducing histidine kinase"/>
    <property type="match status" value="1"/>
</dbReference>
<dbReference type="GO" id="GO:0000155">
    <property type="term" value="F:phosphorelay sensor kinase activity"/>
    <property type="evidence" value="ECO:0007669"/>
    <property type="project" value="InterPro"/>
</dbReference>
<dbReference type="InterPro" id="IPR004358">
    <property type="entry name" value="Sig_transdc_His_kin-like_C"/>
</dbReference>
<evidence type="ECO:0000259" key="16">
    <source>
        <dbReference type="PROSITE" id="PS50885"/>
    </source>
</evidence>
<evidence type="ECO:0000256" key="14">
    <source>
        <dbReference type="SAM" id="Phobius"/>
    </source>
</evidence>
<comment type="catalytic activity">
    <reaction evidence="1">
        <text>ATP + protein L-histidine = ADP + protein N-phospho-L-histidine.</text>
        <dbReference type="EC" id="2.7.13.3"/>
    </reaction>
</comment>
<dbReference type="InterPro" id="IPR003660">
    <property type="entry name" value="HAMP_dom"/>
</dbReference>
<protein>
    <recommendedName>
        <fullName evidence="3">histidine kinase</fullName>
        <ecNumber evidence="3">2.7.13.3</ecNumber>
    </recommendedName>
</protein>
<dbReference type="SUPFAM" id="SSF55874">
    <property type="entry name" value="ATPase domain of HSP90 chaperone/DNA topoisomerase II/histidine kinase"/>
    <property type="match status" value="1"/>
</dbReference>
<feature type="domain" description="Histidine kinase" evidence="15">
    <location>
        <begin position="273"/>
        <end position="493"/>
    </location>
</feature>
<evidence type="ECO:0000256" key="3">
    <source>
        <dbReference type="ARBA" id="ARBA00012438"/>
    </source>
</evidence>
<keyword evidence="13 14" id="KW-0472">Membrane</keyword>
<dbReference type="EC" id="2.7.13.3" evidence="3"/>
<sequence length="498" mass="55882">MTIKGPLGRGERMNFRKRLIISFAIVIVVPILLAILLLYGVRFLGRGSDQGLVTDSMQIMNRYSRRAYETILEQARTDPSVLLNTDYLQKENENLKKSYTSLLVRYRDQVYYNGLSEHSNLDPEHLPSFGTGARDANNFTYLEGDASTIVRQIDFYTINGAVGSVYLLTSASGDLPEAKRLIIQYILAVLAILILTAVFLTAWIYSGMVPQVRKLTEAAENIREGNLDFKIEMEGKDEFARLGSAFEEMRARLEDSSRQKLENEKEQLALISNIAHDLKTPITAIKGYAEGILDGIARTPEKQEAYVRTIYNKAGEMDKLINELTTYTKIDTSGIPYNFRHMSARDYFDDCAGELTVELSNQQIRLGYANQLPEETEVIADPEQLQRVISNIVGNSVKYMGHADGHINMLVKDVGDFVQVEMSDDGQGITAADLPYIFDRTFRADSSRNSNTGGSGIGLAVVKKIIEDHGGKVWARSTPGKGTCIYFVLRKYQEEEVR</sequence>
<dbReference type="GO" id="GO:0005886">
    <property type="term" value="C:plasma membrane"/>
    <property type="evidence" value="ECO:0007669"/>
    <property type="project" value="UniProtKB-SubCell"/>
</dbReference>
<evidence type="ECO:0000256" key="9">
    <source>
        <dbReference type="ARBA" id="ARBA00022777"/>
    </source>
</evidence>
<dbReference type="SMART" id="SM00304">
    <property type="entry name" value="HAMP"/>
    <property type="match status" value="1"/>
</dbReference>
<dbReference type="PROSITE" id="PS50885">
    <property type="entry name" value="HAMP"/>
    <property type="match status" value="1"/>
</dbReference>
<dbReference type="Pfam" id="PF02518">
    <property type="entry name" value="HATPase_c"/>
    <property type="match status" value="1"/>
</dbReference>
<dbReference type="Gene3D" id="3.30.565.10">
    <property type="entry name" value="Histidine kinase-like ATPase, C-terminal domain"/>
    <property type="match status" value="1"/>
</dbReference>
<dbReference type="PROSITE" id="PS50109">
    <property type="entry name" value="HIS_KIN"/>
    <property type="match status" value="1"/>
</dbReference>
<feature type="domain" description="HAMP" evidence="16">
    <location>
        <begin position="211"/>
        <end position="258"/>
    </location>
</feature>
<evidence type="ECO:0000256" key="1">
    <source>
        <dbReference type="ARBA" id="ARBA00000085"/>
    </source>
</evidence>
<keyword evidence="5" id="KW-0597">Phosphoprotein</keyword>
<dbReference type="HOGENOM" id="CLU_000445_89_6_9"/>
<keyword evidence="6" id="KW-0808">Transferase</keyword>
<evidence type="ECO:0000256" key="7">
    <source>
        <dbReference type="ARBA" id="ARBA00022692"/>
    </source>
</evidence>
<organism evidence="17 18">
    <name type="scientific">Shuttleworthella satelles DSM 14600</name>
    <dbReference type="NCBI Taxonomy" id="626523"/>
    <lineage>
        <taxon>Bacteria</taxon>
        <taxon>Bacillati</taxon>
        <taxon>Bacillota</taxon>
        <taxon>Clostridia</taxon>
        <taxon>Lachnospirales</taxon>
        <taxon>Lachnospiraceae</taxon>
        <taxon>Shuttleworthella</taxon>
    </lineage>
</organism>
<dbReference type="InterPro" id="IPR050398">
    <property type="entry name" value="HssS/ArlS-like"/>
</dbReference>
<dbReference type="CDD" id="cd06225">
    <property type="entry name" value="HAMP"/>
    <property type="match status" value="1"/>
</dbReference>
<dbReference type="AlphaFoldDB" id="C4GD21"/>
<evidence type="ECO:0000259" key="15">
    <source>
        <dbReference type="PROSITE" id="PS50109"/>
    </source>
</evidence>
<evidence type="ECO:0000256" key="10">
    <source>
        <dbReference type="ARBA" id="ARBA00022840"/>
    </source>
</evidence>
<dbReference type="SMART" id="SM00387">
    <property type="entry name" value="HATPase_c"/>
    <property type="match status" value="1"/>
</dbReference>
<evidence type="ECO:0000256" key="6">
    <source>
        <dbReference type="ARBA" id="ARBA00022679"/>
    </source>
</evidence>
<dbReference type="CDD" id="cd00082">
    <property type="entry name" value="HisKA"/>
    <property type="match status" value="1"/>
</dbReference>
<proteinExistence type="predicted"/>
<dbReference type="FunFam" id="3.30.565.10:FF:000006">
    <property type="entry name" value="Sensor histidine kinase WalK"/>
    <property type="match status" value="1"/>
</dbReference>
<name>C4GD21_9FIRM</name>
<evidence type="ECO:0000256" key="12">
    <source>
        <dbReference type="ARBA" id="ARBA00023012"/>
    </source>
</evidence>
<keyword evidence="8" id="KW-0547">Nucleotide-binding</keyword>
<dbReference type="STRING" id="626523.GCWU000342_01865"/>
<dbReference type="PANTHER" id="PTHR45528">
    <property type="entry name" value="SENSOR HISTIDINE KINASE CPXA"/>
    <property type="match status" value="1"/>
</dbReference>
<comment type="caution">
    <text evidence="17">The sequence shown here is derived from an EMBL/GenBank/DDBJ whole genome shotgun (WGS) entry which is preliminary data.</text>
</comment>
<dbReference type="InterPro" id="IPR036097">
    <property type="entry name" value="HisK_dim/P_sf"/>
</dbReference>
<dbReference type="Pfam" id="PF00672">
    <property type="entry name" value="HAMP"/>
    <property type="match status" value="1"/>
</dbReference>
<evidence type="ECO:0000256" key="11">
    <source>
        <dbReference type="ARBA" id="ARBA00022989"/>
    </source>
</evidence>
<keyword evidence="10" id="KW-0067">ATP-binding</keyword>
<feature type="transmembrane region" description="Helical" evidence="14">
    <location>
        <begin position="20"/>
        <end position="41"/>
    </location>
</feature>
<keyword evidence="11 14" id="KW-1133">Transmembrane helix</keyword>
<reference evidence="17" key="1">
    <citation type="submission" date="2009-04" db="EMBL/GenBank/DDBJ databases">
        <authorList>
            <person name="Weinstock G."/>
            <person name="Sodergren E."/>
            <person name="Clifton S."/>
            <person name="Fulton L."/>
            <person name="Fulton B."/>
            <person name="Courtney L."/>
            <person name="Fronick C."/>
            <person name="Harrison M."/>
            <person name="Strong C."/>
            <person name="Farmer C."/>
            <person name="Delahaunty K."/>
            <person name="Markovic C."/>
            <person name="Hall O."/>
            <person name="Minx P."/>
            <person name="Tomlinson C."/>
            <person name="Mitreva M."/>
            <person name="Nelson J."/>
            <person name="Hou S."/>
            <person name="Wollam A."/>
            <person name="Pepin K.H."/>
            <person name="Johnson M."/>
            <person name="Bhonagiri V."/>
            <person name="Nash W.E."/>
            <person name="Warren W."/>
            <person name="Chinwalla A."/>
            <person name="Mardis E.R."/>
            <person name="Wilson R.K."/>
        </authorList>
    </citation>
    <scope>NUCLEOTIDE SEQUENCE [LARGE SCALE GENOMIC DNA]</scope>
    <source>
        <strain evidence="17">DSM 14600</strain>
    </source>
</reference>
<keyword evidence="7 14" id="KW-0812">Transmembrane</keyword>
<dbReference type="GO" id="GO:0005524">
    <property type="term" value="F:ATP binding"/>
    <property type="evidence" value="ECO:0007669"/>
    <property type="project" value="UniProtKB-KW"/>
</dbReference>
<dbReference type="eggNOG" id="COG3850">
    <property type="taxonomic scope" value="Bacteria"/>
</dbReference>
<evidence type="ECO:0000256" key="8">
    <source>
        <dbReference type="ARBA" id="ARBA00022741"/>
    </source>
</evidence>
<dbReference type="PRINTS" id="PR00344">
    <property type="entry name" value="BCTRLSENSOR"/>
</dbReference>
<dbReference type="Gene3D" id="6.10.340.10">
    <property type="match status" value="1"/>
</dbReference>
<dbReference type="InterPro" id="IPR003594">
    <property type="entry name" value="HATPase_dom"/>
</dbReference>
<feature type="transmembrane region" description="Helical" evidence="14">
    <location>
        <begin position="182"/>
        <end position="205"/>
    </location>
</feature>
<dbReference type="SUPFAM" id="SSF158472">
    <property type="entry name" value="HAMP domain-like"/>
    <property type="match status" value="1"/>
</dbReference>
<dbReference type="InterPro" id="IPR036890">
    <property type="entry name" value="HATPase_C_sf"/>
</dbReference>
<comment type="subcellular location">
    <subcellularLocation>
        <location evidence="2">Cell membrane</location>
        <topology evidence="2">Multi-pass membrane protein</topology>
    </subcellularLocation>
</comment>
<keyword evidence="18" id="KW-1185">Reference proteome</keyword>
<dbReference type="EMBL" id="ACIP02000004">
    <property type="protein sequence ID" value="EEP27871.1"/>
    <property type="molecule type" value="Genomic_DNA"/>
</dbReference>
<dbReference type="PANTHER" id="PTHR45528:SF1">
    <property type="entry name" value="SENSOR HISTIDINE KINASE CPXA"/>
    <property type="match status" value="1"/>
</dbReference>
<gene>
    <name evidence="17" type="ORF">GCWU000342_01865</name>
</gene>
<dbReference type="Proteomes" id="UP000003494">
    <property type="component" value="Unassembled WGS sequence"/>
</dbReference>
<dbReference type="InterPro" id="IPR003661">
    <property type="entry name" value="HisK_dim/P_dom"/>
</dbReference>
<dbReference type="eggNOG" id="COG5002">
    <property type="taxonomic scope" value="Bacteria"/>
</dbReference>
<evidence type="ECO:0000313" key="18">
    <source>
        <dbReference type="Proteomes" id="UP000003494"/>
    </source>
</evidence>
<evidence type="ECO:0000256" key="2">
    <source>
        <dbReference type="ARBA" id="ARBA00004651"/>
    </source>
</evidence>
<evidence type="ECO:0000256" key="5">
    <source>
        <dbReference type="ARBA" id="ARBA00022553"/>
    </source>
</evidence>
<dbReference type="SMART" id="SM00388">
    <property type="entry name" value="HisKA"/>
    <property type="match status" value="1"/>
</dbReference>
<keyword evidence="4" id="KW-1003">Cell membrane</keyword>
<dbReference type="Pfam" id="PF00512">
    <property type="entry name" value="HisKA"/>
    <property type="match status" value="1"/>
</dbReference>
<keyword evidence="9 17" id="KW-0418">Kinase</keyword>
<keyword evidence="12" id="KW-0902">Two-component regulatory system</keyword>